<feature type="signal peptide" evidence="1">
    <location>
        <begin position="1"/>
        <end position="20"/>
    </location>
</feature>
<dbReference type="PROSITE" id="PS51257">
    <property type="entry name" value="PROKAR_LIPOPROTEIN"/>
    <property type="match status" value="1"/>
</dbReference>
<accession>A0A9X1FQ89</accession>
<dbReference type="InterPro" id="IPR003961">
    <property type="entry name" value="FN3_dom"/>
</dbReference>
<evidence type="ECO:0000259" key="2">
    <source>
        <dbReference type="PROSITE" id="PS50853"/>
    </source>
</evidence>
<dbReference type="CDD" id="cd00063">
    <property type="entry name" value="FN3"/>
    <property type="match status" value="1"/>
</dbReference>
<keyword evidence="4" id="KW-1185">Reference proteome</keyword>
<evidence type="ECO:0000256" key="1">
    <source>
        <dbReference type="SAM" id="SignalP"/>
    </source>
</evidence>
<dbReference type="SMART" id="SM00060">
    <property type="entry name" value="FN3"/>
    <property type="match status" value="1"/>
</dbReference>
<evidence type="ECO:0000313" key="3">
    <source>
        <dbReference type="EMBL" id="MBW2938482.1"/>
    </source>
</evidence>
<protein>
    <submittedName>
        <fullName evidence="3">Fibronectin type III domain-containing protein</fullName>
    </submittedName>
</protein>
<dbReference type="PROSITE" id="PS50853">
    <property type="entry name" value="FN3"/>
    <property type="match status" value="1"/>
</dbReference>
<name>A0A9X1FQ89_9FLAO</name>
<dbReference type="RefSeq" id="WP_219053011.1">
    <property type="nucleotide sequence ID" value="NZ_JAHWDP010000004.1"/>
</dbReference>
<dbReference type="Proteomes" id="UP001138686">
    <property type="component" value="Unassembled WGS sequence"/>
</dbReference>
<dbReference type="EMBL" id="JAHWDP010000004">
    <property type="protein sequence ID" value="MBW2938482.1"/>
    <property type="molecule type" value="Genomic_DNA"/>
</dbReference>
<feature type="chain" id="PRO_5040955364" evidence="1">
    <location>
        <begin position="21"/>
        <end position="398"/>
    </location>
</feature>
<feature type="domain" description="Fibronectin type-III" evidence="2">
    <location>
        <begin position="32"/>
        <end position="121"/>
    </location>
</feature>
<dbReference type="Pfam" id="PF00041">
    <property type="entry name" value="fn3"/>
    <property type="match status" value="1"/>
</dbReference>
<reference evidence="3" key="1">
    <citation type="submission" date="2021-07" db="EMBL/GenBank/DDBJ databases">
        <title>Aureisphaera sp. CAU 1614 isolated from sea sediment.</title>
        <authorList>
            <person name="Kim W."/>
        </authorList>
    </citation>
    <scope>NUCLEOTIDE SEQUENCE</scope>
    <source>
        <strain evidence="3">CAU 1614</strain>
    </source>
</reference>
<gene>
    <name evidence="3" type="ORF">KXJ69_10210</name>
</gene>
<sequence length="398" mass="46217">MNLIKSIVVIIITIAFFSCSNDDKTSTQTNLPPGDFTLSVEDIATFSARVTWTESQNNSDSPLTYKVYLNDELLGEEITDNEFLITELESVTNYSVKVEAVNDYGTKNETTTFETLEIPELYFFKFYNPNNPCFYDEVNYLPNKKTDSIKRFSLCTPPYYDNIKYKFSYDNDGKIIKVHGTSNTWGTAIENYSYSGINVSKIDSYYGWGADGSVVDTITYTPNFTEYEYRRYHYGLSSYYLFETTQNYILNGPDDKLIQHRKNITYSYLGEVGEIIYDFEYENGNLIRISDSNGDFWDIEYDNAPSFITFSMSFASSWLPDHAITKVAGLYQHNDENLINDLNKIPEMFNHFNTNNPRIYRKNGTIIREIQYEYNIFGYPSKVMIEGIDDIHIDYIEL</sequence>
<evidence type="ECO:0000313" key="4">
    <source>
        <dbReference type="Proteomes" id="UP001138686"/>
    </source>
</evidence>
<comment type="caution">
    <text evidence="3">The sequence shown here is derived from an EMBL/GenBank/DDBJ whole genome shotgun (WGS) entry which is preliminary data.</text>
</comment>
<dbReference type="AlphaFoldDB" id="A0A9X1FQ89"/>
<proteinExistence type="predicted"/>
<keyword evidence="1" id="KW-0732">Signal</keyword>
<organism evidence="3 4">
    <name type="scientific">Halomarinibacterium sedimenti</name>
    <dbReference type="NCBI Taxonomy" id="2857106"/>
    <lineage>
        <taxon>Bacteria</taxon>
        <taxon>Pseudomonadati</taxon>
        <taxon>Bacteroidota</taxon>
        <taxon>Flavobacteriia</taxon>
        <taxon>Flavobacteriales</taxon>
        <taxon>Flavobacteriaceae</taxon>
        <taxon>Halomarinibacterium</taxon>
    </lineage>
</organism>